<dbReference type="AlphaFoldDB" id="A0A0G4GHM3"/>
<proteinExistence type="inferred from homology"/>
<keyword evidence="4" id="KW-0653">Protein transport</keyword>
<feature type="region of interest" description="Disordered" evidence="6">
    <location>
        <begin position="748"/>
        <end position="768"/>
    </location>
</feature>
<dbReference type="OrthoDB" id="29145at2759"/>
<name>A0A0G4GHM3_VITBC</name>
<evidence type="ECO:0000313" key="9">
    <source>
        <dbReference type="Proteomes" id="UP000041254"/>
    </source>
</evidence>
<evidence type="ECO:0000256" key="1">
    <source>
        <dbReference type="ARBA" id="ARBA00010394"/>
    </source>
</evidence>
<dbReference type="PANTHER" id="PTHR23316">
    <property type="entry name" value="IMPORTIN ALPHA"/>
    <property type="match status" value="1"/>
</dbReference>
<evidence type="ECO:0000256" key="2">
    <source>
        <dbReference type="ARBA" id="ARBA00022448"/>
    </source>
</evidence>
<dbReference type="Gene3D" id="1.25.10.10">
    <property type="entry name" value="Leucine-rich Repeat Variant"/>
    <property type="match status" value="3"/>
</dbReference>
<accession>A0A0G4GHM3</accession>
<dbReference type="InterPro" id="IPR000225">
    <property type="entry name" value="Armadillo"/>
</dbReference>
<dbReference type="InParanoid" id="A0A0G4GHM3"/>
<keyword evidence="2" id="KW-0813">Transport</keyword>
<organism evidence="8 9">
    <name type="scientific">Vitrella brassicaformis (strain CCMP3155)</name>
    <dbReference type="NCBI Taxonomy" id="1169540"/>
    <lineage>
        <taxon>Eukaryota</taxon>
        <taxon>Sar</taxon>
        <taxon>Alveolata</taxon>
        <taxon>Colpodellida</taxon>
        <taxon>Vitrellaceae</taxon>
        <taxon>Vitrella</taxon>
    </lineage>
</organism>
<protein>
    <recommendedName>
        <fullName evidence="10">Importin subunit alpha</fullName>
    </recommendedName>
</protein>
<gene>
    <name evidence="8" type="ORF">Vbra_10019</name>
</gene>
<keyword evidence="9" id="KW-1185">Reference proteome</keyword>
<feature type="repeat" description="ARM" evidence="5">
    <location>
        <begin position="564"/>
        <end position="612"/>
    </location>
</feature>
<dbReference type="SMART" id="SM00185">
    <property type="entry name" value="ARM"/>
    <property type="match status" value="12"/>
</dbReference>
<dbReference type="FunFam" id="1.25.10.10:FF:000009">
    <property type="entry name" value="Importin subunit alpha"/>
    <property type="match status" value="1"/>
</dbReference>
<dbReference type="VEuPathDB" id="CryptoDB:Vbra_10019"/>
<sequence>MRGVSAFFSTIWAAVCSLIWPDLKQLTVPQLAKRFSSRFSFISLSPLRELHRRLTVAQPGCQKDIIYAVVDAIDALPVLVLLLKSHWLPSVQLEAARCLAAIAFIRLPFAITADALIKAGAIPAFVHLLSSPHELGVRVHAASALCSVVCSVDYSRSRPPDGGGQLIYSRKGLVDGVNMTSLLGVISEGLKSGDGAIQLAPASALRDLLREAPPIQEAIDAGLIQPVVAVLANSVRPKLQFEAAWALTYIASGTSKQTQAVVDAGGIPPLIQLLSSSPHLDERVYVASALCRIATSRQRVVEGVSLACLLGVISDGLKSGDTAIQLEAAAAVGRLLAIEEVPPTQEAVDAGVVQPLVGLLSDSSMPKVQYEAMWSLTNIAGGTSGQTQAVVEAGAIPPFVQLLSSPYDGVREPAVWALGNIAGDRQHRDLVLEAGVMEPLLKVLRESKEVSMVGTATWTLSNLCRGRPQPLFELVSPAVPVVAELIKRPDQDAEVLRQGCRVLSHFTSERGDERIEAVVGSGVCGRLVELVGHDSCEIQQPAVRTIGNIVAGNDVQKQAIIECGAIPALRALLSSPNENIRKEACWTFSNIMAGSREQRQREQRQVVIESGGVPLLITIATTDTPGVKREALWAIINGVGLGSQQQVEYLVECGCVGPLCDLLVDGTEVAMLRDALLVVHNLLRLDEDVQARDGLPHNPYCNLIRQADGVARLSQLTHHADENIRTLSVALEAMMVEAMEAMMVEDDTDVGSEGTDTECFSDGKDGNE</sequence>
<evidence type="ECO:0000256" key="4">
    <source>
        <dbReference type="ARBA" id="ARBA00022927"/>
    </source>
</evidence>
<dbReference type="GO" id="GO:0015031">
    <property type="term" value="P:protein transport"/>
    <property type="evidence" value="ECO:0007669"/>
    <property type="project" value="UniProtKB-KW"/>
</dbReference>
<feature type="repeat" description="ARM" evidence="5">
    <location>
        <begin position="394"/>
        <end position="436"/>
    </location>
</feature>
<feature type="signal peptide" evidence="7">
    <location>
        <begin position="1"/>
        <end position="17"/>
    </location>
</feature>
<dbReference type="PROSITE" id="PS50176">
    <property type="entry name" value="ARM_REPEAT"/>
    <property type="match status" value="3"/>
</dbReference>
<evidence type="ECO:0000256" key="5">
    <source>
        <dbReference type="PROSITE-ProRule" id="PRU00259"/>
    </source>
</evidence>
<evidence type="ECO:0000256" key="7">
    <source>
        <dbReference type="SAM" id="SignalP"/>
    </source>
</evidence>
<evidence type="ECO:0008006" key="10">
    <source>
        <dbReference type="Google" id="ProtNLM"/>
    </source>
</evidence>
<comment type="similarity">
    <text evidence="1">Belongs to the importin alpha family.</text>
</comment>
<dbReference type="GO" id="GO:0005634">
    <property type="term" value="C:nucleus"/>
    <property type="evidence" value="ECO:0007669"/>
    <property type="project" value="UniProtKB-ARBA"/>
</dbReference>
<dbReference type="InterPro" id="IPR016024">
    <property type="entry name" value="ARM-type_fold"/>
</dbReference>
<feature type="chain" id="PRO_5005190194" description="Importin subunit alpha" evidence="7">
    <location>
        <begin position="18"/>
        <end position="768"/>
    </location>
</feature>
<dbReference type="InterPro" id="IPR011989">
    <property type="entry name" value="ARM-like"/>
</dbReference>
<evidence type="ECO:0000256" key="3">
    <source>
        <dbReference type="ARBA" id="ARBA00022737"/>
    </source>
</evidence>
<dbReference type="PhylomeDB" id="A0A0G4GHM3"/>
<dbReference type="EMBL" id="CDMY01000666">
    <property type="protein sequence ID" value="CEM29194.1"/>
    <property type="molecule type" value="Genomic_DNA"/>
</dbReference>
<dbReference type="Proteomes" id="UP000041254">
    <property type="component" value="Unassembled WGS sequence"/>
</dbReference>
<keyword evidence="7" id="KW-0732">Signal</keyword>
<dbReference type="STRING" id="1169540.A0A0G4GHM3"/>
<dbReference type="Pfam" id="PF00514">
    <property type="entry name" value="Arm"/>
    <property type="match status" value="10"/>
</dbReference>
<evidence type="ECO:0000313" key="8">
    <source>
        <dbReference type="EMBL" id="CEM29194.1"/>
    </source>
</evidence>
<keyword evidence="3" id="KW-0677">Repeat</keyword>
<feature type="repeat" description="ARM" evidence="5">
    <location>
        <begin position="351"/>
        <end position="394"/>
    </location>
</feature>
<dbReference type="SUPFAM" id="SSF48371">
    <property type="entry name" value="ARM repeat"/>
    <property type="match status" value="3"/>
</dbReference>
<evidence type="ECO:0000256" key="6">
    <source>
        <dbReference type="SAM" id="MobiDB-lite"/>
    </source>
</evidence>
<reference evidence="8 9" key="1">
    <citation type="submission" date="2014-11" db="EMBL/GenBank/DDBJ databases">
        <authorList>
            <person name="Zhu J."/>
            <person name="Qi W."/>
            <person name="Song R."/>
        </authorList>
    </citation>
    <scope>NUCLEOTIDE SEQUENCE [LARGE SCALE GENOMIC DNA]</scope>
</reference>